<dbReference type="EMBL" id="CAUYUJ010015482">
    <property type="protein sequence ID" value="CAK0854478.1"/>
    <property type="molecule type" value="Genomic_DNA"/>
</dbReference>
<evidence type="ECO:0000313" key="3">
    <source>
        <dbReference type="Proteomes" id="UP001189429"/>
    </source>
</evidence>
<protein>
    <submittedName>
        <fullName evidence="2">Uncharacterized protein</fullName>
    </submittedName>
</protein>
<comment type="caution">
    <text evidence="2">The sequence shown here is derived from an EMBL/GenBank/DDBJ whole genome shotgun (WGS) entry which is preliminary data.</text>
</comment>
<feature type="compositionally biased region" description="Pro residues" evidence="1">
    <location>
        <begin position="280"/>
        <end position="292"/>
    </location>
</feature>
<feature type="compositionally biased region" description="Basic and acidic residues" evidence="1">
    <location>
        <begin position="52"/>
        <end position="76"/>
    </location>
</feature>
<proteinExistence type="predicted"/>
<feature type="region of interest" description="Disordered" evidence="1">
    <location>
        <begin position="256"/>
        <end position="304"/>
    </location>
</feature>
<sequence>MGMHPTGVGVPGLGMTPGAPGAQPQPAVASAPAAAAADTSMDELMAKLNADLAKDLEQPKSEPQRKAGRATAEELSRQFSGRISAEPVPAGAAATGRPGGERGEEAGRGGRPVDDIPIELPPEPASKGASSSRTPAEKPAVPSKPKGVMPRPFSSNPFHRRKASPPKKKEVEPLEPVPVPVAVEAAVSRPILGDYAPAAPAELPNGMPQVLPEAMDVWAQQMAGSWEQQAARQSADPEADARFRMMAAKFRADVQQWKEDLRRGRTARGTAPTPGREGLPPNPDGPVKPGPVSPGLVQGKGAGKDAGGLIAAMVGDEGFPVVKRKRQGRQRLQQGGGVGPGEQQGRGDGPCRGGDEGQGQGQGQGRRRLVRRSCRRCACSRARSVCSRGTRG</sequence>
<evidence type="ECO:0000313" key="2">
    <source>
        <dbReference type="EMBL" id="CAK0854478.1"/>
    </source>
</evidence>
<feature type="compositionally biased region" description="Basic residues" evidence="1">
    <location>
        <begin position="365"/>
        <end position="374"/>
    </location>
</feature>
<feature type="compositionally biased region" description="Basic and acidic residues" evidence="1">
    <location>
        <begin position="99"/>
        <end position="114"/>
    </location>
</feature>
<organism evidence="2 3">
    <name type="scientific">Prorocentrum cordatum</name>
    <dbReference type="NCBI Taxonomy" id="2364126"/>
    <lineage>
        <taxon>Eukaryota</taxon>
        <taxon>Sar</taxon>
        <taxon>Alveolata</taxon>
        <taxon>Dinophyceae</taxon>
        <taxon>Prorocentrales</taxon>
        <taxon>Prorocentraceae</taxon>
        <taxon>Prorocentrum</taxon>
    </lineage>
</organism>
<feature type="region of interest" description="Disordered" evidence="1">
    <location>
        <begin position="321"/>
        <end position="374"/>
    </location>
</feature>
<feature type="compositionally biased region" description="Gly residues" evidence="1">
    <location>
        <begin position="334"/>
        <end position="364"/>
    </location>
</feature>
<feature type="region of interest" description="Disordered" evidence="1">
    <location>
        <begin position="1"/>
        <end position="174"/>
    </location>
</feature>
<accession>A0ABN9U7K1</accession>
<evidence type="ECO:0000256" key="1">
    <source>
        <dbReference type="SAM" id="MobiDB-lite"/>
    </source>
</evidence>
<keyword evidence="3" id="KW-1185">Reference proteome</keyword>
<reference evidence="2" key="1">
    <citation type="submission" date="2023-10" db="EMBL/GenBank/DDBJ databases">
        <authorList>
            <person name="Chen Y."/>
            <person name="Shah S."/>
            <person name="Dougan E. K."/>
            <person name="Thang M."/>
            <person name="Chan C."/>
        </authorList>
    </citation>
    <scope>NUCLEOTIDE SEQUENCE [LARGE SCALE GENOMIC DNA]</scope>
</reference>
<feature type="compositionally biased region" description="Low complexity" evidence="1">
    <location>
        <begin position="17"/>
        <end position="37"/>
    </location>
</feature>
<feature type="compositionally biased region" description="Low complexity" evidence="1">
    <location>
        <begin position="267"/>
        <end position="279"/>
    </location>
</feature>
<gene>
    <name evidence="2" type="ORF">PCOR1329_LOCUS45577</name>
</gene>
<name>A0ABN9U7K1_9DINO</name>
<dbReference type="Proteomes" id="UP001189429">
    <property type="component" value="Unassembled WGS sequence"/>
</dbReference>